<keyword evidence="2" id="KW-1185">Reference proteome</keyword>
<dbReference type="Proteomes" id="UP000000305">
    <property type="component" value="Unassembled WGS sequence"/>
</dbReference>
<protein>
    <submittedName>
        <fullName evidence="1">Uncharacterized protein</fullName>
    </submittedName>
</protein>
<dbReference type="OrthoDB" id="6344214at2759"/>
<dbReference type="HOGENOM" id="CLU_3052465_0_0_1"/>
<reference evidence="1 2" key="1">
    <citation type="journal article" date="2011" name="Science">
        <title>The ecoresponsive genome of Daphnia pulex.</title>
        <authorList>
            <person name="Colbourne J.K."/>
            <person name="Pfrender M.E."/>
            <person name="Gilbert D."/>
            <person name="Thomas W.K."/>
            <person name="Tucker A."/>
            <person name="Oakley T.H."/>
            <person name="Tokishita S."/>
            <person name="Aerts A."/>
            <person name="Arnold G.J."/>
            <person name="Basu M.K."/>
            <person name="Bauer D.J."/>
            <person name="Caceres C.E."/>
            <person name="Carmel L."/>
            <person name="Casola C."/>
            <person name="Choi J.H."/>
            <person name="Detter J.C."/>
            <person name="Dong Q."/>
            <person name="Dusheyko S."/>
            <person name="Eads B.D."/>
            <person name="Frohlich T."/>
            <person name="Geiler-Samerotte K.A."/>
            <person name="Gerlach D."/>
            <person name="Hatcher P."/>
            <person name="Jogdeo S."/>
            <person name="Krijgsveld J."/>
            <person name="Kriventseva E.V."/>
            <person name="Kultz D."/>
            <person name="Laforsch C."/>
            <person name="Lindquist E."/>
            <person name="Lopez J."/>
            <person name="Manak J.R."/>
            <person name="Muller J."/>
            <person name="Pangilinan J."/>
            <person name="Patwardhan R.P."/>
            <person name="Pitluck S."/>
            <person name="Pritham E.J."/>
            <person name="Rechtsteiner A."/>
            <person name="Rho M."/>
            <person name="Rogozin I.B."/>
            <person name="Sakarya O."/>
            <person name="Salamov A."/>
            <person name="Schaack S."/>
            <person name="Shapiro H."/>
            <person name="Shiga Y."/>
            <person name="Skalitzky C."/>
            <person name="Smith Z."/>
            <person name="Souvorov A."/>
            <person name="Sung W."/>
            <person name="Tang Z."/>
            <person name="Tsuchiya D."/>
            <person name="Tu H."/>
            <person name="Vos H."/>
            <person name="Wang M."/>
            <person name="Wolf Y.I."/>
            <person name="Yamagata H."/>
            <person name="Yamada T."/>
            <person name="Ye Y."/>
            <person name="Shaw J.R."/>
            <person name="Andrews J."/>
            <person name="Crease T.J."/>
            <person name="Tang H."/>
            <person name="Lucas S.M."/>
            <person name="Robertson H.M."/>
            <person name="Bork P."/>
            <person name="Koonin E.V."/>
            <person name="Zdobnov E.M."/>
            <person name="Grigoriev I.V."/>
            <person name="Lynch M."/>
            <person name="Boore J.L."/>
        </authorList>
    </citation>
    <scope>NUCLEOTIDE SEQUENCE [LARGE SCALE GENOMIC DNA]</scope>
</reference>
<accession>E9H3Y9</accession>
<sequence>MDYEGPKGYDKGYDNKPSYGYHSAPYGYGKILSYEYSLPSYGYDKYEKPKSYGS</sequence>
<organism evidence="1 2">
    <name type="scientific">Daphnia pulex</name>
    <name type="common">Water flea</name>
    <dbReference type="NCBI Taxonomy" id="6669"/>
    <lineage>
        <taxon>Eukaryota</taxon>
        <taxon>Metazoa</taxon>
        <taxon>Ecdysozoa</taxon>
        <taxon>Arthropoda</taxon>
        <taxon>Crustacea</taxon>
        <taxon>Branchiopoda</taxon>
        <taxon>Diplostraca</taxon>
        <taxon>Cladocera</taxon>
        <taxon>Anomopoda</taxon>
        <taxon>Daphniidae</taxon>
        <taxon>Daphnia</taxon>
    </lineage>
</organism>
<dbReference type="AlphaFoldDB" id="E9H3Y9"/>
<dbReference type="InParanoid" id="E9H3Y9"/>
<dbReference type="KEGG" id="dpx:DAPPUDRAFT_252989"/>
<dbReference type="PhylomeDB" id="E9H3Y9"/>
<evidence type="ECO:0000313" key="1">
    <source>
        <dbReference type="EMBL" id="EFX73631.1"/>
    </source>
</evidence>
<gene>
    <name evidence="1" type="ORF">DAPPUDRAFT_252989</name>
</gene>
<evidence type="ECO:0000313" key="2">
    <source>
        <dbReference type="Proteomes" id="UP000000305"/>
    </source>
</evidence>
<dbReference type="EMBL" id="GL732589">
    <property type="protein sequence ID" value="EFX73631.1"/>
    <property type="molecule type" value="Genomic_DNA"/>
</dbReference>
<name>E9H3Y9_DAPPU</name>
<proteinExistence type="predicted"/>